<evidence type="ECO:0000256" key="1">
    <source>
        <dbReference type="SAM" id="MobiDB-lite"/>
    </source>
</evidence>
<feature type="region of interest" description="Disordered" evidence="1">
    <location>
        <begin position="322"/>
        <end position="360"/>
    </location>
</feature>
<keyword evidence="4" id="KW-0540">Nuclease</keyword>
<dbReference type="RefSeq" id="WP_150893262.1">
    <property type="nucleotide sequence ID" value="NZ_VXDD01000001.1"/>
</dbReference>
<dbReference type="PROSITE" id="PS51841">
    <property type="entry name" value="LTD"/>
    <property type="match status" value="2"/>
</dbReference>
<dbReference type="PANTHER" id="PTHR42834">
    <property type="entry name" value="ENDONUCLEASE/EXONUCLEASE/PHOSPHATASE FAMILY PROTEIN (AFU_ORTHOLOGUE AFUA_3G09210)"/>
    <property type="match status" value="1"/>
</dbReference>
<dbReference type="AlphaFoldDB" id="A0A5N3S7V3"/>
<organism evidence="4 5">
    <name type="scientific">Vibrio fortis</name>
    <dbReference type="NCBI Taxonomy" id="212667"/>
    <lineage>
        <taxon>Bacteria</taxon>
        <taxon>Pseudomonadati</taxon>
        <taxon>Pseudomonadota</taxon>
        <taxon>Gammaproteobacteria</taxon>
        <taxon>Vibrionales</taxon>
        <taxon>Vibrionaceae</taxon>
        <taxon>Vibrio</taxon>
    </lineage>
</organism>
<feature type="chain" id="PRO_5024378931" evidence="2">
    <location>
        <begin position="21"/>
        <end position="1128"/>
    </location>
</feature>
<dbReference type="SUPFAM" id="SSF56219">
    <property type="entry name" value="DNase I-like"/>
    <property type="match status" value="1"/>
</dbReference>
<dbReference type="Pfam" id="PF00932">
    <property type="entry name" value="LTD"/>
    <property type="match status" value="2"/>
</dbReference>
<dbReference type="Proteomes" id="UP000326687">
    <property type="component" value="Unassembled WGS sequence"/>
</dbReference>
<gene>
    <name evidence="4" type="ORF">F2Z80_00580</name>
</gene>
<keyword evidence="4" id="KW-0378">Hydrolase</keyword>
<feature type="domain" description="LTD" evidence="3">
    <location>
        <begin position="172"/>
        <end position="284"/>
    </location>
</feature>
<dbReference type="EMBL" id="VXDD01000001">
    <property type="protein sequence ID" value="KAB0302557.1"/>
    <property type="molecule type" value="Genomic_DNA"/>
</dbReference>
<evidence type="ECO:0000313" key="5">
    <source>
        <dbReference type="Proteomes" id="UP000326687"/>
    </source>
</evidence>
<dbReference type="Gene3D" id="2.60.40.1260">
    <property type="entry name" value="Lamin Tail domain"/>
    <property type="match status" value="1"/>
</dbReference>
<dbReference type="InterPro" id="IPR047971">
    <property type="entry name" value="ExeM-like"/>
</dbReference>
<comment type="caution">
    <text evidence="4">The sequence shown here is derived from an EMBL/GenBank/DDBJ whole genome shotgun (WGS) entry which is preliminary data.</text>
</comment>
<dbReference type="Gene3D" id="3.60.10.10">
    <property type="entry name" value="Endonuclease/exonuclease/phosphatase"/>
    <property type="match status" value="1"/>
</dbReference>
<reference evidence="4 5" key="1">
    <citation type="submission" date="2019-09" db="EMBL/GenBank/DDBJ databases">
        <title>Vibrio Fortis S7-72.</title>
        <authorList>
            <person name="Das S.K."/>
        </authorList>
    </citation>
    <scope>NUCLEOTIDE SEQUENCE [LARGE SCALE GENOMIC DNA]</scope>
    <source>
        <strain evidence="4 5">S7-72</strain>
    </source>
</reference>
<dbReference type="CDD" id="cd04486">
    <property type="entry name" value="YhcR_OBF_like"/>
    <property type="match status" value="1"/>
</dbReference>
<dbReference type="InterPro" id="IPR001322">
    <property type="entry name" value="Lamin_tail_dom"/>
</dbReference>
<proteinExistence type="predicted"/>
<dbReference type="NCBIfam" id="NF033681">
    <property type="entry name" value="ExeM_NucH_DNase"/>
    <property type="match status" value="1"/>
</dbReference>
<protein>
    <submittedName>
        <fullName evidence="4">ExeM/NucH family extracellular endonuclease</fullName>
    </submittedName>
</protein>
<dbReference type="PANTHER" id="PTHR42834:SF1">
    <property type="entry name" value="ENDONUCLEASE_EXONUCLEASE_PHOSPHATASE FAMILY PROTEIN (AFU_ORTHOLOGUE AFUA_3G09210)"/>
    <property type="match status" value="1"/>
</dbReference>
<keyword evidence="2" id="KW-0732">Signal</keyword>
<dbReference type="InterPro" id="IPR036415">
    <property type="entry name" value="Lamin_tail_dom_sf"/>
</dbReference>
<dbReference type="InterPro" id="IPR036691">
    <property type="entry name" value="Endo/exonu/phosph_ase_sf"/>
</dbReference>
<evidence type="ECO:0000256" key="2">
    <source>
        <dbReference type="SAM" id="SignalP"/>
    </source>
</evidence>
<evidence type="ECO:0000259" key="3">
    <source>
        <dbReference type="PROSITE" id="PS51841"/>
    </source>
</evidence>
<feature type="domain" description="LTD" evidence="3">
    <location>
        <begin position="10"/>
        <end position="127"/>
    </location>
</feature>
<evidence type="ECO:0000313" key="4">
    <source>
        <dbReference type="EMBL" id="KAB0302557.1"/>
    </source>
</evidence>
<dbReference type="SUPFAM" id="SSF74853">
    <property type="entry name" value="Lamin A/C globular tail domain"/>
    <property type="match status" value="2"/>
</dbReference>
<accession>A0A5N3S7V3</accession>
<feature type="compositionally biased region" description="Polar residues" evidence="1">
    <location>
        <begin position="343"/>
        <end position="352"/>
    </location>
</feature>
<keyword evidence="4" id="KW-0255">Endonuclease</keyword>
<feature type="signal peptide" evidence="2">
    <location>
        <begin position="1"/>
        <end position="20"/>
    </location>
</feature>
<dbReference type="GO" id="GO:0004519">
    <property type="term" value="F:endonuclease activity"/>
    <property type="evidence" value="ECO:0007669"/>
    <property type="project" value="UniProtKB-KW"/>
</dbReference>
<name>A0A5N3S7V3_9VIBR</name>
<sequence>MKKSLIAIAVSAVIAPMANANIVISEVVEGSSNNKAIEVANVGSSSVQLSGYSLFIESNGSGNWSNEYDLSEVTLGSGETHVVTHAQAADDLLAKGDATGTITYFNGDDSISLQKDGSIVDILGYVNDTDYNKDVTLKRIDMTPSTSYDPAKFEVLEKDSWEDIGKVELGGGGGGAGEVVITEYVEGSSNNKAIELYNNGSEDIDLTGYKLVRYKDGDETPLDMVILDGQTLPANSVLVVLHDSADITLDDGVSSITGGLYHNGGDAVGLFNGDSLVDVVGAVPTASGWGKDVTLQRNGTSPSATYNESDWTELAKDTFDGLGKVNGSVDPDPDPDPDPSPDTLISQLQGDSWASPYTDPANGKFISDETFTVEGVITAIQSEALDGDVAVGFYMQDETPDSDPKTSDGIFVVGDVTGLSVGDKVQVTGPVQENYGWTQIPATAIKAVGTGSVSAVNLEQIASDSEFDFTLERHEGMLVNLTSTVDMRVSRSYSLDEGPKRYNLVLSQGKANVHPNQANFPGTDEAAKAADCNDDARLVVESFKKDTVGAPAWYPDFAKTDIDQNGSTEDFIRVGDRASNLQGVLGYSYSDYRFYVTEDANNDTFIARGNNRDLAPKVDEGDVRIATFNAQEYFNSLQGGGESNDFLAFDATPGAQDSTQFDHQTAKLVAALTALDADIVGLMEVENNGFGESSAISYLVTQLNADLPETKQYNIASSEGLTTVGELATANFVIFRPSTVGLDSLQVIPMPKQEAENGEFTTQHAAVVPVFSFKDREDKLVVAVNHFADKDQVCLEDTSDDDRQGGCENLRVSAADYLGQKLSEMEGEKVILGSLNAFNNEDAITVLTDRSGAPENYEIKTAEKTFIGDESLHEEGVVVADSYGFENVMEIVDPNSYNVVQGDENGSLDYILTSAGLKSKVIGANHWNINAGESQTLDAKHELGQAYSDSFRAAGHDPVVLSIAFAGKPIDPVDPVFPDPDQPVQPGTPVELPDEPINEPRPESPIGGATFNHFVDLTKYSDSAYLKVGDEVSVSFNNATQAFVATSSNVQKDVLDQFEIALGWTEVPISGLEVGEYTVTTAVEGKVIETQQVSITQMSDSGSDGGSFGLGGLLSLLGLGFLRRRFNK</sequence>